<proteinExistence type="predicted"/>
<reference evidence="1 2" key="1">
    <citation type="journal article" date="2014" name="Genome Announc.">
        <title>Complete Genome Sequence of the Novel Giant Pseudomonas Phage PaBG.</title>
        <authorList>
            <person name="Sykilinda N.N."/>
            <person name="Bondar A.A."/>
            <person name="Gorshkova A.S."/>
            <person name="Kurochkina L.P."/>
            <person name="Kulikov E.E."/>
            <person name="Shneider M.M."/>
            <person name="Kadykov V.A."/>
            <person name="Solovjeva N.V."/>
            <person name="Kabilov M.R."/>
            <person name="Mesyanzhinov V.V."/>
            <person name="Vlassov V.V."/>
            <person name="Drukker V.V."/>
            <person name="Miroshnikov K.A."/>
        </authorList>
    </citation>
    <scope>NUCLEOTIDE SEQUENCE [LARGE SCALE GENOMIC DNA]</scope>
</reference>
<name>S5VZG7_9CAUD</name>
<dbReference type="KEGG" id="vg:16574747"/>
<evidence type="ECO:0000313" key="1">
    <source>
        <dbReference type="EMBL" id="AGS81945.1"/>
    </source>
</evidence>
<accession>S5VZG7</accession>
<gene>
    <name evidence="1" type="ORF">PaBG_00061</name>
</gene>
<sequence>MEINNHTGIVQQVIDAINAAYLEGPLSTVSSIVLTRAEMDEFIAKHPFKGGVGKFYGDADVPALMHIQNDANEKITSFFLQGVQVLCAPTTTA</sequence>
<dbReference type="RefSeq" id="YP_008433392.1">
    <property type="nucleotide sequence ID" value="NC_022096.1"/>
</dbReference>
<keyword evidence="2" id="KW-1185">Reference proteome</keyword>
<dbReference type="Proteomes" id="UP000015545">
    <property type="component" value="Segment"/>
</dbReference>
<organism evidence="1 2">
    <name type="scientific">Pseudomonas phage PaBG</name>
    <dbReference type="NCBI Taxonomy" id="1335230"/>
    <lineage>
        <taxon>Viruses</taxon>
        <taxon>Duplodnaviria</taxon>
        <taxon>Heunggongvirae</taxon>
        <taxon>Uroviricota</taxon>
        <taxon>Caudoviricetes</taxon>
        <taxon>Baikalvirus</taxon>
        <taxon>Baikalvirus PaBG</taxon>
    </lineage>
</organism>
<evidence type="ECO:0000313" key="2">
    <source>
        <dbReference type="Proteomes" id="UP000015545"/>
    </source>
</evidence>
<dbReference type="EMBL" id="KF147891">
    <property type="protein sequence ID" value="AGS81945.1"/>
    <property type="molecule type" value="Genomic_DNA"/>
</dbReference>
<protein>
    <submittedName>
        <fullName evidence="1">Uncharacterized protein</fullName>
    </submittedName>
</protein>
<dbReference type="GeneID" id="16574747"/>